<name>A0A3A8IXD8_9BACT</name>
<organism evidence="1 2">
    <name type="scientific">Corallococcus terminator</name>
    <dbReference type="NCBI Taxonomy" id="2316733"/>
    <lineage>
        <taxon>Bacteria</taxon>
        <taxon>Pseudomonadati</taxon>
        <taxon>Myxococcota</taxon>
        <taxon>Myxococcia</taxon>
        <taxon>Myxococcales</taxon>
        <taxon>Cystobacterineae</taxon>
        <taxon>Myxococcaceae</taxon>
        <taxon>Corallococcus</taxon>
    </lineage>
</organism>
<protein>
    <submittedName>
        <fullName evidence="1">Uncharacterized protein</fullName>
    </submittedName>
</protein>
<evidence type="ECO:0000313" key="1">
    <source>
        <dbReference type="EMBL" id="RKG84534.1"/>
    </source>
</evidence>
<dbReference type="EMBL" id="RAVZ01000153">
    <property type="protein sequence ID" value="RKG84534.1"/>
    <property type="molecule type" value="Genomic_DNA"/>
</dbReference>
<dbReference type="RefSeq" id="WP_120542560.1">
    <property type="nucleotide sequence ID" value="NZ_RAVZ01000153.1"/>
</dbReference>
<accession>A0A3A8IXD8</accession>
<proteinExistence type="predicted"/>
<evidence type="ECO:0000313" key="2">
    <source>
        <dbReference type="Proteomes" id="UP000268094"/>
    </source>
</evidence>
<comment type="caution">
    <text evidence="1">The sequence shown here is derived from an EMBL/GenBank/DDBJ whole genome shotgun (WGS) entry which is preliminary data.</text>
</comment>
<dbReference type="Pfam" id="PF15575">
    <property type="entry name" value="Imm49"/>
    <property type="match status" value="1"/>
</dbReference>
<reference evidence="2" key="1">
    <citation type="submission" date="2018-09" db="EMBL/GenBank/DDBJ databases">
        <authorList>
            <person name="Livingstone P.G."/>
            <person name="Whitworth D.E."/>
        </authorList>
    </citation>
    <scope>NUCLEOTIDE SEQUENCE [LARGE SCALE GENOMIC DNA]</scope>
    <source>
        <strain evidence="2">CA054A</strain>
    </source>
</reference>
<sequence>MRSRFLPVFLSNADVELHQLIPFLAAGTLEGQEVFLRACRGYRARGCAAFFLSGRALNLHLDLQRSGAAYAAYTVHGLEGDKVTSHAEPFFDAVGCGDEATARLIARHASGEFKPDRELLEDFLYVRLLMQRFSLESTSAEVASTLAAFEAAVEEGPESSRLGVCRALLARDGDAFHAAFQVLSDEHRAWYEDGFRAGRLPEERWALDGCLFIEGLALLRLAQSVGIPIASEYPLIPSLTLALPKLVHSADAWREP</sequence>
<dbReference type="AlphaFoldDB" id="A0A3A8IXD8"/>
<dbReference type="Proteomes" id="UP000268094">
    <property type="component" value="Unassembled WGS sequence"/>
</dbReference>
<dbReference type="InterPro" id="IPR029074">
    <property type="entry name" value="Imm49"/>
</dbReference>
<keyword evidence="2" id="KW-1185">Reference proteome</keyword>
<gene>
    <name evidence="1" type="ORF">D7V88_21690</name>
</gene>